<keyword evidence="4" id="KW-1185">Reference proteome</keyword>
<feature type="domain" description="N-acetyltransferase" evidence="2">
    <location>
        <begin position="120"/>
        <end position="292"/>
    </location>
</feature>
<dbReference type="PROSITE" id="PS51186">
    <property type="entry name" value="GNAT"/>
    <property type="match status" value="1"/>
</dbReference>
<organism evidence="3 4">
    <name type="scientific">[Myrmecia] bisecta</name>
    <dbReference type="NCBI Taxonomy" id="41462"/>
    <lineage>
        <taxon>Eukaryota</taxon>
        <taxon>Viridiplantae</taxon>
        <taxon>Chlorophyta</taxon>
        <taxon>core chlorophytes</taxon>
        <taxon>Trebouxiophyceae</taxon>
        <taxon>Trebouxiales</taxon>
        <taxon>Trebouxiaceae</taxon>
        <taxon>Myrmecia</taxon>
    </lineage>
</organism>
<dbReference type="InterPro" id="IPR016181">
    <property type="entry name" value="Acyl_CoA_acyltransferase"/>
</dbReference>
<dbReference type="CDD" id="cd04301">
    <property type="entry name" value="NAT_SF"/>
    <property type="match status" value="1"/>
</dbReference>
<dbReference type="AlphaFoldDB" id="A0AAW1QBB0"/>
<proteinExistence type="predicted"/>
<sequence>MYLRWARERPTLQPFVAPSSKQRRLVEFRHKESVQGGTLLIRPLSKNWLMPATDLLTATFAEAMGYLPVYRTYLRRQILQYLDSHMNLAPKSVILVAVLISDGHQPIPDDAARSSSFTTIAIEDVAARSDSLGSSSVRSSPEPERDSNGAGAGVPGSERASSAGSDASTSGREDDDAEERFGVLVGTGELSFAASTRTKFLTLNAPEDCGYLCNMAVAEDYQRRGFGMALLRALERTAEIVEQPNLYLHNRFQDDPAAALYKRAGYEVVKKDNFLMMLLGRDRRYLMRKRLQMKVPQES</sequence>
<feature type="compositionally biased region" description="Low complexity" evidence="1">
    <location>
        <begin position="131"/>
        <end position="140"/>
    </location>
</feature>
<dbReference type="PANTHER" id="PTHR47489:SF2">
    <property type="entry name" value="GCN5-RELATED N-ACETYLTRANSFERASE 5, CHLOROPLASTIC"/>
    <property type="match status" value="1"/>
</dbReference>
<evidence type="ECO:0000313" key="4">
    <source>
        <dbReference type="Proteomes" id="UP001489004"/>
    </source>
</evidence>
<dbReference type="Pfam" id="PF00583">
    <property type="entry name" value="Acetyltransf_1"/>
    <property type="match status" value="1"/>
</dbReference>
<dbReference type="GO" id="GO:0016747">
    <property type="term" value="F:acyltransferase activity, transferring groups other than amino-acyl groups"/>
    <property type="evidence" value="ECO:0007669"/>
    <property type="project" value="InterPro"/>
</dbReference>
<reference evidence="3 4" key="1">
    <citation type="journal article" date="2024" name="Nat. Commun.">
        <title>Phylogenomics reveals the evolutionary origins of lichenization in chlorophyte algae.</title>
        <authorList>
            <person name="Puginier C."/>
            <person name="Libourel C."/>
            <person name="Otte J."/>
            <person name="Skaloud P."/>
            <person name="Haon M."/>
            <person name="Grisel S."/>
            <person name="Petersen M."/>
            <person name="Berrin J.G."/>
            <person name="Delaux P.M."/>
            <person name="Dal Grande F."/>
            <person name="Keller J."/>
        </authorList>
    </citation>
    <scope>NUCLEOTIDE SEQUENCE [LARGE SCALE GENOMIC DNA]</scope>
    <source>
        <strain evidence="3 4">SAG 2043</strain>
    </source>
</reference>
<name>A0AAW1QBB0_9CHLO</name>
<dbReference type="InterPro" id="IPR000182">
    <property type="entry name" value="GNAT_dom"/>
</dbReference>
<dbReference type="Proteomes" id="UP001489004">
    <property type="component" value="Unassembled WGS sequence"/>
</dbReference>
<feature type="compositionally biased region" description="Low complexity" evidence="1">
    <location>
        <begin position="160"/>
        <end position="170"/>
    </location>
</feature>
<gene>
    <name evidence="3" type="ORF">WJX72_010197</name>
</gene>
<comment type="caution">
    <text evidence="3">The sequence shown here is derived from an EMBL/GenBank/DDBJ whole genome shotgun (WGS) entry which is preliminary data.</text>
</comment>
<protein>
    <recommendedName>
        <fullName evidence="2">N-acetyltransferase domain-containing protein</fullName>
    </recommendedName>
</protein>
<evidence type="ECO:0000259" key="2">
    <source>
        <dbReference type="PROSITE" id="PS51186"/>
    </source>
</evidence>
<evidence type="ECO:0000313" key="3">
    <source>
        <dbReference type="EMBL" id="KAK9818296.1"/>
    </source>
</evidence>
<dbReference type="Gene3D" id="3.40.630.30">
    <property type="match status" value="1"/>
</dbReference>
<feature type="region of interest" description="Disordered" evidence="1">
    <location>
        <begin position="131"/>
        <end position="177"/>
    </location>
</feature>
<dbReference type="PANTHER" id="PTHR47489">
    <property type="entry name" value="ACYL-COA N-ACYLTRANSFERASES (NAT) SUPERFAMILY PROTEIN"/>
    <property type="match status" value="1"/>
</dbReference>
<evidence type="ECO:0000256" key="1">
    <source>
        <dbReference type="SAM" id="MobiDB-lite"/>
    </source>
</evidence>
<dbReference type="EMBL" id="JALJOR010000004">
    <property type="protein sequence ID" value="KAK9818296.1"/>
    <property type="molecule type" value="Genomic_DNA"/>
</dbReference>
<dbReference type="SUPFAM" id="SSF55729">
    <property type="entry name" value="Acyl-CoA N-acyltransferases (Nat)"/>
    <property type="match status" value="1"/>
</dbReference>
<accession>A0AAW1QBB0</accession>